<sequence length="42" mass="4806">MNNVWLSHSGWRGIFFTIVSRGTTEKKLTINRLANVSRETLA</sequence>
<dbReference type="EMBL" id="FOXC01000027">
    <property type="protein sequence ID" value="SFP54045.1"/>
    <property type="molecule type" value="Genomic_DNA"/>
</dbReference>
<organism evidence="1 2">
    <name type="scientific">Halolactibacillus halophilus</name>
    <dbReference type="NCBI Taxonomy" id="306540"/>
    <lineage>
        <taxon>Bacteria</taxon>
        <taxon>Bacillati</taxon>
        <taxon>Bacillota</taxon>
        <taxon>Bacilli</taxon>
        <taxon>Bacillales</taxon>
        <taxon>Bacillaceae</taxon>
        <taxon>Halolactibacillus</taxon>
    </lineage>
</organism>
<accession>A0A1I5R6G9</accession>
<dbReference type="AlphaFoldDB" id="A0A1I5R6G9"/>
<name>A0A1I5R6G9_9BACI</name>
<evidence type="ECO:0000313" key="2">
    <source>
        <dbReference type="Proteomes" id="UP000242243"/>
    </source>
</evidence>
<proteinExistence type="predicted"/>
<reference evidence="1 2" key="1">
    <citation type="submission" date="2016-10" db="EMBL/GenBank/DDBJ databases">
        <authorList>
            <person name="de Groot N.N."/>
        </authorList>
    </citation>
    <scope>NUCLEOTIDE SEQUENCE [LARGE SCALE GENOMIC DNA]</scope>
    <source>
        <strain evidence="1 2">DSM 17073</strain>
    </source>
</reference>
<dbReference type="RefSeq" id="WP_268762406.1">
    <property type="nucleotide sequence ID" value="NZ_FOXC01000027.1"/>
</dbReference>
<evidence type="ECO:0000313" key="1">
    <source>
        <dbReference type="EMBL" id="SFP54045.1"/>
    </source>
</evidence>
<protein>
    <submittedName>
        <fullName evidence="1">Uncharacterized protein</fullName>
    </submittedName>
</protein>
<gene>
    <name evidence="1" type="ORF">SAMN05421839_12715</name>
</gene>
<dbReference type="Proteomes" id="UP000242243">
    <property type="component" value="Unassembled WGS sequence"/>
</dbReference>